<evidence type="ECO:0000256" key="2">
    <source>
        <dbReference type="ARBA" id="ARBA00007717"/>
    </source>
</evidence>
<evidence type="ECO:0000313" key="12">
    <source>
        <dbReference type="EMBL" id="KAG2180354.1"/>
    </source>
</evidence>
<evidence type="ECO:0000256" key="10">
    <source>
        <dbReference type="SAM" id="Phobius"/>
    </source>
</evidence>
<dbReference type="PANTHER" id="PTHR21092">
    <property type="entry name" value="NICASTRIN"/>
    <property type="match status" value="1"/>
</dbReference>
<feature type="transmembrane region" description="Helical" evidence="10">
    <location>
        <begin position="664"/>
        <end position="684"/>
    </location>
</feature>
<dbReference type="SUPFAM" id="SSF53187">
    <property type="entry name" value="Zn-dependent exopeptidases"/>
    <property type="match status" value="1"/>
</dbReference>
<evidence type="ECO:0000256" key="5">
    <source>
        <dbReference type="ARBA" id="ARBA00022729"/>
    </source>
</evidence>
<protein>
    <recommendedName>
        <fullName evidence="3">Nicastrin</fullName>
    </recommendedName>
</protein>
<dbReference type="AlphaFoldDB" id="A0A8H7UIJ3"/>
<evidence type="ECO:0000256" key="3">
    <source>
        <dbReference type="ARBA" id="ARBA00015303"/>
    </source>
</evidence>
<keyword evidence="5" id="KW-0732">Signal</keyword>
<dbReference type="InterPro" id="IPR041084">
    <property type="entry name" value="Ncstrn_small"/>
</dbReference>
<evidence type="ECO:0000256" key="4">
    <source>
        <dbReference type="ARBA" id="ARBA00022692"/>
    </source>
</evidence>
<name>A0A8H7UIJ3_9FUNG</name>
<keyword evidence="6" id="KW-0914">Notch signaling pathway</keyword>
<comment type="caution">
    <text evidence="12">The sequence shown here is derived from an EMBL/GenBank/DDBJ whole genome shotgun (WGS) entry which is preliminary data.</text>
</comment>
<dbReference type="Gene3D" id="3.40.630.10">
    <property type="entry name" value="Zn peptidases"/>
    <property type="match status" value="1"/>
</dbReference>
<dbReference type="Proteomes" id="UP000612746">
    <property type="component" value="Unassembled WGS sequence"/>
</dbReference>
<keyword evidence="7 10" id="KW-1133">Transmembrane helix</keyword>
<keyword evidence="8 10" id="KW-0472">Membrane</keyword>
<dbReference type="PANTHER" id="PTHR21092:SF0">
    <property type="entry name" value="NICASTRIN"/>
    <property type="match status" value="1"/>
</dbReference>
<sequence>MVHLPFLHLHHRLYCSPPLDHLVAEDIATSLHPYIYTDLGTWPCVRLLNATGSIGCQFALTMKFWLHCIATTGTNGILYQLNTQDDIDNFSQNMPTNFNLPPTRSNLQTLESSKRLSGVIAIVNSTSTPGSPSRPSSYSPESKCPNCEFGLYANDADQYTWNPNGNSMIYEPVNIPIFALDPIDTLSAATYKQVMAHIHESLSIYLQDLNYNIEQNYRNYPLRAVDFSLFMWAAVDSATCLRRGWCFPVGGSSIYSSPSPDLTGNDGKPIIIVSATMDSRSVFHDLTLGVENDISGMVAMLAVADALSKSPTPVASFPKHIVYTLFNGEAWGYSGSQRFVNDISSPFECKNITGTNTCPIKGAACTQPCVRDTDFTNINFDNIESVVEFSSVAQSNASAKGFWAHTDDTTTSGSLLQLFISQGNSTNSIQDAASDGVHRKLPPSSAQSFLKKKRSIASIVLSDFQTSLDGYYHSDYDDMLDLATASSAICSLASSAARSIWLSAQGLNNGTVPAQVTADCNLVTSLLDCLTQNYSCSLIQQYYGVNNAARITHYSSVFSFGGVSLLSLFAFNFLGDKNGVRRMNGTSPASCQSITDCQAHEYCIRGTCVSTLTRYHDSYGAGLGYNYGTGLFNVIDESAPTWTESTWNPPTMRVYSVTSTRHQVIELVIGVLWLVSSIIIVLYLKRYLKKTLKIA</sequence>
<evidence type="ECO:0000259" key="11">
    <source>
        <dbReference type="Pfam" id="PF18266"/>
    </source>
</evidence>
<gene>
    <name evidence="12" type="ORF">INT44_003356</name>
</gene>
<evidence type="ECO:0000256" key="6">
    <source>
        <dbReference type="ARBA" id="ARBA00022976"/>
    </source>
</evidence>
<proteinExistence type="inferred from homology"/>
<evidence type="ECO:0000313" key="13">
    <source>
        <dbReference type="Proteomes" id="UP000612746"/>
    </source>
</evidence>
<reference evidence="12" key="1">
    <citation type="submission" date="2020-12" db="EMBL/GenBank/DDBJ databases">
        <title>Metabolic potential, ecology and presence of endohyphal bacteria is reflected in genomic diversity of Mucoromycotina.</title>
        <authorList>
            <person name="Muszewska A."/>
            <person name="Okrasinska A."/>
            <person name="Steczkiewicz K."/>
            <person name="Drgas O."/>
            <person name="Orlowska M."/>
            <person name="Perlinska-Lenart U."/>
            <person name="Aleksandrzak-Piekarczyk T."/>
            <person name="Szatraj K."/>
            <person name="Zielenkiewicz U."/>
            <person name="Pilsyk S."/>
            <person name="Malc E."/>
            <person name="Mieczkowski P."/>
            <person name="Kruszewska J.S."/>
            <person name="Biernat P."/>
            <person name="Pawlowska J."/>
        </authorList>
    </citation>
    <scope>NUCLEOTIDE SEQUENCE</scope>
    <source>
        <strain evidence="12">WA0000051536</strain>
    </source>
</reference>
<evidence type="ECO:0000256" key="8">
    <source>
        <dbReference type="ARBA" id="ARBA00023136"/>
    </source>
</evidence>
<dbReference type="OrthoDB" id="10265862at2759"/>
<dbReference type="Pfam" id="PF18266">
    <property type="entry name" value="Ncstrn_small"/>
    <property type="match status" value="1"/>
</dbReference>
<dbReference type="GO" id="GO:0005886">
    <property type="term" value="C:plasma membrane"/>
    <property type="evidence" value="ECO:0007669"/>
    <property type="project" value="TreeGrafter"/>
</dbReference>
<feature type="domain" description="Nicastrin small lobe" evidence="11">
    <location>
        <begin position="43"/>
        <end position="233"/>
    </location>
</feature>
<dbReference type="GO" id="GO:0016485">
    <property type="term" value="P:protein processing"/>
    <property type="evidence" value="ECO:0007669"/>
    <property type="project" value="InterPro"/>
</dbReference>
<evidence type="ECO:0000256" key="9">
    <source>
        <dbReference type="ARBA" id="ARBA00023180"/>
    </source>
</evidence>
<dbReference type="Pfam" id="PF05450">
    <property type="entry name" value="Nicastrin"/>
    <property type="match status" value="1"/>
</dbReference>
<evidence type="ECO:0000256" key="1">
    <source>
        <dbReference type="ARBA" id="ARBA00004479"/>
    </source>
</evidence>
<evidence type="ECO:0000256" key="7">
    <source>
        <dbReference type="ARBA" id="ARBA00022989"/>
    </source>
</evidence>
<keyword evidence="4 10" id="KW-0812">Transmembrane</keyword>
<comment type="similarity">
    <text evidence="2">Belongs to the nicastrin family.</text>
</comment>
<comment type="subcellular location">
    <subcellularLocation>
        <location evidence="1">Membrane</location>
        <topology evidence="1">Single-pass type I membrane protein</topology>
    </subcellularLocation>
</comment>
<keyword evidence="9" id="KW-0325">Glycoprotein</keyword>
<dbReference type="InterPro" id="IPR008710">
    <property type="entry name" value="Nicastrin"/>
</dbReference>
<dbReference type="EMBL" id="JAEPRA010000009">
    <property type="protein sequence ID" value="KAG2180354.1"/>
    <property type="molecule type" value="Genomic_DNA"/>
</dbReference>
<accession>A0A8H7UIJ3</accession>
<organism evidence="12 13">
    <name type="scientific">Umbelopsis vinacea</name>
    <dbReference type="NCBI Taxonomy" id="44442"/>
    <lineage>
        <taxon>Eukaryota</taxon>
        <taxon>Fungi</taxon>
        <taxon>Fungi incertae sedis</taxon>
        <taxon>Mucoromycota</taxon>
        <taxon>Mucoromycotina</taxon>
        <taxon>Umbelopsidomycetes</taxon>
        <taxon>Umbelopsidales</taxon>
        <taxon>Umbelopsidaceae</taxon>
        <taxon>Umbelopsis</taxon>
    </lineage>
</organism>
<keyword evidence="13" id="KW-1185">Reference proteome</keyword>